<dbReference type="InterPro" id="IPR012677">
    <property type="entry name" value="Nucleotide-bd_a/b_plait_sf"/>
</dbReference>
<keyword evidence="2 5" id="KW-0689">Ribosomal protein</keyword>
<dbReference type="Gene3D" id="3.30.70.330">
    <property type="match status" value="1"/>
</dbReference>
<comment type="similarity">
    <text evidence="1">Belongs to the universal ribosomal protein uL23 family.</text>
</comment>
<gene>
    <name evidence="5" type="primary">rplW</name>
    <name evidence="5" type="ORF">COS78_01820</name>
</gene>
<evidence type="ECO:0000256" key="1">
    <source>
        <dbReference type="ARBA" id="ARBA00006700"/>
    </source>
</evidence>
<dbReference type="EMBL" id="PEWA01000023">
    <property type="protein sequence ID" value="PIU73494.1"/>
    <property type="molecule type" value="Genomic_DNA"/>
</dbReference>
<dbReference type="GO" id="GO:1990904">
    <property type="term" value="C:ribonucleoprotein complex"/>
    <property type="evidence" value="ECO:0007669"/>
    <property type="project" value="UniProtKB-KW"/>
</dbReference>
<dbReference type="AlphaFoldDB" id="A0A2M7AS98"/>
<dbReference type="SUPFAM" id="SSF54189">
    <property type="entry name" value="Ribosomal proteins S24e, L23 and L15e"/>
    <property type="match status" value="1"/>
</dbReference>
<proteinExistence type="inferred from homology"/>
<reference evidence="6" key="1">
    <citation type="submission" date="2017-09" db="EMBL/GenBank/DDBJ databases">
        <title>Depth-based differentiation of microbial function through sediment-hosted aquifers and enrichment of novel symbionts in the deep terrestrial subsurface.</title>
        <authorList>
            <person name="Probst A.J."/>
            <person name="Ladd B."/>
            <person name="Jarett J.K."/>
            <person name="Geller-Mcgrath D.E."/>
            <person name="Sieber C.M.K."/>
            <person name="Emerson J.B."/>
            <person name="Anantharaman K."/>
            <person name="Thomas B.C."/>
            <person name="Malmstrom R."/>
            <person name="Stieglmeier M."/>
            <person name="Klingl A."/>
            <person name="Woyke T."/>
            <person name="Ryan C.M."/>
            <person name="Banfield J.F."/>
        </authorList>
    </citation>
    <scope>NUCLEOTIDE SEQUENCE [LARGE SCALE GENOMIC DNA]</scope>
</reference>
<evidence type="ECO:0000256" key="3">
    <source>
        <dbReference type="ARBA" id="ARBA00023274"/>
    </source>
</evidence>
<evidence type="ECO:0000313" key="5">
    <source>
        <dbReference type="EMBL" id="PIU73494.1"/>
    </source>
</evidence>
<sequence>MFIKRPLVTEKAISAQSKGKYSFVVEFDASKINIASEFFHYFGIKPLKVNTYRIGGKIKTNWKTRKSSSRADVKKAVITIPADQKIDLLTLKNDQK</sequence>
<dbReference type="GO" id="GO:0005840">
    <property type="term" value="C:ribosome"/>
    <property type="evidence" value="ECO:0007669"/>
    <property type="project" value="UniProtKB-KW"/>
</dbReference>
<name>A0A2M7AS98_9BACT</name>
<evidence type="ECO:0000256" key="2">
    <source>
        <dbReference type="ARBA" id="ARBA00022980"/>
    </source>
</evidence>
<dbReference type="GO" id="GO:0003735">
    <property type="term" value="F:structural constituent of ribosome"/>
    <property type="evidence" value="ECO:0007669"/>
    <property type="project" value="InterPro"/>
</dbReference>
<dbReference type="InterPro" id="IPR012678">
    <property type="entry name" value="Ribosomal_uL23/eL15/eS24_sf"/>
</dbReference>
<keyword evidence="3" id="KW-0687">Ribonucleoprotein</keyword>
<organism evidence="5 6">
    <name type="scientific">Candidatus Shapirobacteria bacterium CG06_land_8_20_14_3_00_40_12</name>
    <dbReference type="NCBI Taxonomy" id="1974881"/>
    <lineage>
        <taxon>Bacteria</taxon>
        <taxon>Candidatus Shapironibacteriota</taxon>
    </lineage>
</organism>
<evidence type="ECO:0000256" key="4">
    <source>
        <dbReference type="ARBA" id="ARBA00035481"/>
    </source>
</evidence>
<protein>
    <recommendedName>
        <fullName evidence="4">50S ribosomal protein L23</fullName>
    </recommendedName>
</protein>
<dbReference type="GO" id="GO:0006412">
    <property type="term" value="P:translation"/>
    <property type="evidence" value="ECO:0007669"/>
    <property type="project" value="InterPro"/>
</dbReference>
<dbReference type="InterPro" id="IPR013025">
    <property type="entry name" value="Ribosomal_uL23-like"/>
</dbReference>
<dbReference type="Proteomes" id="UP000231407">
    <property type="component" value="Unassembled WGS sequence"/>
</dbReference>
<accession>A0A2M7AS98</accession>
<comment type="caution">
    <text evidence="5">The sequence shown here is derived from an EMBL/GenBank/DDBJ whole genome shotgun (WGS) entry which is preliminary data.</text>
</comment>
<dbReference type="Pfam" id="PF00276">
    <property type="entry name" value="Ribosomal_L23"/>
    <property type="match status" value="1"/>
</dbReference>
<evidence type="ECO:0000313" key="6">
    <source>
        <dbReference type="Proteomes" id="UP000231407"/>
    </source>
</evidence>